<name>A0A5E7AX21_PSEFL</name>
<evidence type="ECO:0000313" key="6">
    <source>
        <dbReference type="Proteomes" id="UP000379480"/>
    </source>
</evidence>
<feature type="binding site" evidence="4">
    <location>
        <position position="73"/>
    </location>
    <ligand>
        <name>Zn(2+)</name>
        <dbReference type="ChEBI" id="CHEBI:29105"/>
    </ligand>
</feature>
<dbReference type="PANTHER" id="PTHR34535:SF3">
    <property type="entry name" value="HYDROGENASE MATURATION FACTOR HYPA"/>
    <property type="match status" value="1"/>
</dbReference>
<evidence type="ECO:0000256" key="4">
    <source>
        <dbReference type="HAMAP-Rule" id="MF_00213"/>
    </source>
</evidence>
<sequence>MHELSITQSIVEACNERAAGARVLRVTLEVGSLSCVMPDALRFCYEVVCEGTPLQGSTLEIIRIPGLSRCHDCGATVQMDDLLSSCHCGSINLERPRGGDQLRIKSMEIEEAA</sequence>
<evidence type="ECO:0000256" key="1">
    <source>
        <dbReference type="ARBA" id="ARBA00022596"/>
    </source>
</evidence>
<dbReference type="Proteomes" id="UP000379480">
    <property type="component" value="Unassembled WGS sequence"/>
</dbReference>
<dbReference type="Pfam" id="PF01155">
    <property type="entry name" value="HypA"/>
    <property type="match status" value="1"/>
</dbReference>
<feature type="binding site" evidence="4">
    <location>
        <position position="2"/>
    </location>
    <ligand>
        <name>Ni(2+)</name>
        <dbReference type="ChEBI" id="CHEBI:49786"/>
    </ligand>
</feature>
<evidence type="ECO:0000256" key="2">
    <source>
        <dbReference type="ARBA" id="ARBA00022723"/>
    </source>
</evidence>
<dbReference type="PIRSF" id="PIRSF004761">
    <property type="entry name" value="Hydrgn_mat_HypA"/>
    <property type="match status" value="1"/>
</dbReference>
<feature type="binding site" evidence="4">
    <location>
        <position position="70"/>
    </location>
    <ligand>
        <name>Zn(2+)</name>
        <dbReference type="ChEBI" id="CHEBI:29105"/>
    </ligand>
</feature>
<dbReference type="GO" id="GO:0008270">
    <property type="term" value="F:zinc ion binding"/>
    <property type="evidence" value="ECO:0007669"/>
    <property type="project" value="UniProtKB-UniRule"/>
</dbReference>
<feature type="binding site" evidence="4">
    <location>
        <position position="86"/>
    </location>
    <ligand>
        <name>Zn(2+)</name>
        <dbReference type="ChEBI" id="CHEBI:29105"/>
    </ligand>
</feature>
<dbReference type="GO" id="GO:0016151">
    <property type="term" value="F:nickel cation binding"/>
    <property type="evidence" value="ECO:0007669"/>
    <property type="project" value="UniProtKB-UniRule"/>
</dbReference>
<gene>
    <name evidence="5" type="primary">hybF</name>
    <name evidence="4" type="synonym">hypA</name>
    <name evidence="5" type="ORF">PS723_01099</name>
</gene>
<dbReference type="PANTHER" id="PTHR34535">
    <property type="entry name" value="HYDROGENASE MATURATION FACTOR HYPA"/>
    <property type="match status" value="1"/>
</dbReference>
<evidence type="ECO:0000313" key="5">
    <source>
        <dbReference type="EMBL" id="VVN81137.1"/>
    </source>
</evidence>
<dbReference type="HAMAP" id="MF_00213">
    <property type="entry name" value="HypA_HybF"/>
    <property type="match status" value="1"/>
</dbReference>
<comment type="function">
    <text evidence="4">Involved in the maturation of [NiFe] hydrogenases. Required for nickel insertion into the metal center of the hydrogenase.</text>
</comment>
<dbReference type="GO" id="GO:0051604">
    <property type="term" value="P:protein maturation"/>
    <property type="evidence" value="ECO:0007669"/>
    <property type="project" value="InterPro"/>
</dbReference>
<keyword evidence="3 4" id="KW-0862">Zinc</keyword>
<comment type="similarity">
    <text evidence="4">Belongs to the HypA/HybF family.</text>
</comment>
<evidence type="ECO:0000256" key="3">
    <source>
        <dbReference type="ARBA" id="ARBA00022833"/>
    </source>
</evidence>
<dbReference type="InterPro" id="IPR000688">
    <property type="entry name" value="HypA/HybF"/>
</dbReference>
<proteinExistence type="inferred from homology"/>
<organism evidence="5 6">
    <name type="scientific">Pseudomonas fluorescens</name>
    <dbReference type="NCBI Taxonomy" id="294"/>
    <lineage>
        <taxon>Bacteria</taxon>
        <taxon>Pseudomonadati</taxon>
        <taxon>Pseudomonadota</taxon>
        <taxon>Gammaproteobacteria</taxon>
        <taxon>Pseudomonadales</taxon>
        <taxon>Pseudomonadaceae</taxon>
        <taxon>Pseudomonas</taxon>
    </lineage>
</organism>
<feature type="binding site" evidence="4">
    <location>
        <position position="88"/>
    </location>
    <ligand>
        <name>Zn(2+)</name>
        <dbReference type="ChEBI" id="CHEBI:29105"/>
    </ligand>
</feature>
<dbReference type="RefSeq" id="WP_150802660.1">
    <property type="nucleotide sequence ID" value="NZ_CABVHY010000004.1"/>
</dbReference>
<dbReference type="AlphaFoldDB" id="A0A5E7AX21"/>
<reference evidence="5 6" key="1">
    <citation type="submission" date="2019-09" db="EMBL/GenBank/DDBJ databases">
        <authorList>
            <person name="Chandra G."/>
            <person name="Truman W A."/>
        </authorList>
    </citation>
    <scope>NUCLEOTIDE SEQUENCE [LARGE SCALE GENOMIC DNA]</scope>
    <source>
        <strain evidence="5">PS723</strain>
    </source>
</reference>
<keyword evidence="1 4" id="KW-0533">Nickel</keyword>
<dbReference type="OrthoDB" id="288014at2"/>
<dbReference type="Gene3D" id="3.30.2320.80">
    <property type="match status" value="1"/>
</dbReference>
<dbReference type="EMBL" id="CABVHY010000004">
    <property type="protein sequence ID" value="VVN81137.1"/>
    <property type="molecule type" value="Genomic_DNA"/>
</dbReference>
<dbReference type="NCBIfam" id="TIGR00100">
    <property type="entry name" value="hypA"/>
    <property type="match status" value="1"/>
</dbReference>
<protein>
    <recommendedName>
        <fullName evidence="4">Hydrogenase maturation factor HypA</fullName>
    </recommendedName>
</protein>
<keyword evidence="2 4" id="KW-0479">Metal-binding</keyword>
<accession>A0A5E7AX21</accession>